<gene>
    <name evidence="3" type="ORF">EG327_010428</name>
</gene>
<feature type="compositionally biased region" description="Polar residues" evidence="1">
    <location>
        <begin position="329"/>
        <end position="345"/>
    </location>
</feature>
<dbReference type="SUPFAM" id="SSF54928">
    <property type="entry name" value="RNA-binding domain, RBD"/>
    <property type="match status" value="1"/>
</dbReference>
<dbReference type="PANTHER" id="PTHR13484:SF0">
    <property type="entry name" value="PRE-MRNA 3'-END-PROCESSING FACTOR FIP1"/>
    <property type="match status" value="1"/>
</dbReference>
<feature type="region of interest" description="Disordered" evidence="1">
    <location>
        <begin position="319"/>
        <end position="436"/>
    </location>
</feature>
<feature type="compositionally biased region" description="Basic and acidic residues" evidence="1">
    <location>
        <begin position="346"/>
        <end position="357"/>
    </location>
</feature>
<name>A0A8H3UIF4_VENIN</name>
<dbReference type="InterPro" id="IPR048892">
    <property type="entry name" value="Nrd1_Seb1_dom2"/>
</dbReference>
<feature type="region of interest" description="Disordered" evidence="1">
    <location>
        <begin position="583"/>
        <end position="659"/>
    </location>
</feature>
<dbReference type="InterPro" id="IPR006569">
    <property type="entry name" value="CID_dom"/>
</dbReference>
<proteinExistence type="predicted"/>
<feature type="compositionally biased region" description="Basic and acidic residues" evidence="1">
    <location>
        <begin position="385"/>
        <end position="417"/>
    </location>
</feature>
<feature type="compositionally biased region" description="Basic and acidic residues" evidence="1">
    <location>
        <begin position="608"/>
        <end position="647"/>
    </location>
</feature>
<feature type="compositionally biased region" description="Polar residues" evidence="1">
    <location>
        <begin position="210"/>
        <end position="253"/>
    </location>
</feature>
<evidence type="ECO:0000313" key="3">
    <source>
        <dbReference type="EMBL" id="KAE9969966.1"/>
    </source>
</evidence>
<dbReference type="SMART" id="SM00582">
    <property type="entry name" value="RPR"/>
    <property type="match status" value="1"/>
</dbReference>
<keyword evidence="4" id="KW-1185">Reference proteome</keyword>
<organism evidence="3 4">
    <name type="scientific">Venturia inaequalis</name>
    <name type="common">Apple scab fungus</name>
    <dbReference type="NCBI Taxonomy" id="5025"/>
    <lineage>
        <taxon>Eukaryota</taxon>
        <taxon>Fungi</taxon>
        <taxon>Dikarya</taxon>
        <taxon>Ascomycota</taxon>
        <taxon>Pezizomycotina</taxon>
        <taxon>Dothideomycetes</taxon>
        <taxon>Pleosporomycetidae</taxon>
        <taxon>Venturiales</taxon>
        <taxon>Venturiaceae</taxon>
        <taxon>Venturia</taxon>
    </lineage>
</organism>
<reference evidence="3 4" key="1">
    <citation type="submission" date="2019-07" db="EMBL/GenBank/DDBJ databases">
        <title>Venturia inaequalis Genome Resource.</title>
        <authorList>
            <person name="Lichtner F.J."/>
        </authorList>
    </citation>
    <scope>NUCLEOTIDE SEQUENCE [LARGE SCALE GENOMIC DNA]</scope>
    <source>
        <strain evidence="3 4">DMI_063113</strain>
    </source>
</reference>
<dbReference type="Gene3D" id="1.25.40.90">
    <property type="match status" value="1"/>
</dbReference>
<evidence type="ECO:0000259" key="2">
    <source>
        <dbReference type="PROSITE" id="PS51391"/>
    </source>
</evidence>
<dbReference type="GO" id="GO:0005847">
    <property type="term" value="C:mRNA cleavage and polyadenylation specificity factor complex"/>
    <property type="evidence" value="ECO:0007669"/>
    <property type="project" value="TreeGrafter"/>
</dbReference>
<dbReference type="Pfam" id="PF04818">
    <property type="entry name" value="CID"/>
    <property type="match status" value="1"/>
</dbReference>
<evidence type="ECO:0000313" key="4">
    <source>
        <dbReference type="Proteomes" id="UP000490939"/>
    </source>
</evidence>
<evidence type="ECO:0000256" key="1">
    <source>
        <dbReference type="SAM" id="MobiDB-lite"/>
    </source>
</evidence>
<dbReference type="PANTHER" id="PTHR13484">
    <property type="entry name" value="FIP1-LIKE 1 PROTEIN"/>
    <property type="match status" value="1"/>
</dbReference>
<dbReference type="AlphaFoldDB" id="A0A8H3UIF4"/>
<dbReference type="Pfam" id="PF21380">
    <property type="entry name" value="Nrd1-Seb1_dom2"/>
    <property type="match status" value="1"/>
</dbReference>
<sequence>MASPVVQEFAALLQSLRNLKPPGVNKSKVEAITKIATSNENLNIDRRTLVDEIASAFRSSPATHKLGVFYIVDSITRQWIATTGPHSAGVVRMTEALPTMIEELLATIPEAQKERTGKLVNIWISSKSFPADILTSFKQRLAGAPTPAATNGFAAQQGTAPVNGHAPQDQKYLAHQAVPPPTNTGATSYYGAPASIPQVAPPPPVPSVSLQNGAPPSQQPGMMQYSQPVNPAPVTQYQSNVQAPPQASEQKVSVVQPAPAPPATGTTDPQQQLQLLQQLAQILPPEQLAAVITQMGFQLPAPAAPPVVPQVAQPVVAQPPQIGGYDAGQNGQTGYDQGRNNQDNQARFRDRSRSPDAKRRRVTPPNRRDSPTYGVYDPNIAQNESGRRGDERRGDRGRGNRGNRNEFRRRSPPKDRPASPGMIQRPMQHKLPGASKPVGHDYNLGPNRIKVLSRTLFIGGVKSDENQLMDFMARFAHVQSCIVNQDKRHAFLKLITHQDAIAAKTAVEQLPEPEYRAMFERINWAVGFGPTQYADYNLGESILPIDVLTDADKKWLRSAEYGGTGGPEITPGMVVEEPDIEIGAGPSSKAISRRGNRGGFGNRGGHRGGRDNRNDEQQQQPRREQRERRYEDRPPPPRQQRAERHQQPMDNYMPEPVTLELEPSKGPSLTAYGHTYAILGHYRFILFTGSPTCPAYGAPLVNLIEGSHP</sequence>
<feature type="domain" description="CID" evidence="2">
    <location>
        <begin position="1"/>
        <end position="145"/>
    </location>
</feature>
<dbReference type="InterPro" id="IPR051187">
    <property type="entry name" value="Pre-mRNA_3'-end_processing_reg"/>
</dbReference>
<dbReference type="GO" id="GO:0003676">
    <property type="term" value="F:nucleic acid binding"/>
    <property type="evidence" value="ECO:0007669"/>
    <property type="project" value="InterPro"/>
</dbReference>
<dbReference type="Gene3D" id="3.30.70.330">
    <property type="match status" value="1"/>
</dbReference>
<dbReference type="SUPFAM" id="SSF48464">
    <property type="entry name" value="ENTH/VHS domain"/>
    <property type="match status" value="1"/>
</dbReference>
<dbReference type="InterPro" id="IPR008942">
    <property type="entry name" value="ENTH_VHS"/>
</dbReference>
<feature type="region of interest" description="Disordered" evidence="1">
    <location>
        <begin position="148"/>
        <end position="167"/>
    </location>
</feature>
<dbReference type="PROSITE" id="PS51391">
    <property type="entry name" value="CID"/>
    <property type="match status" value="1"/>
</dbReference>
<feature type="region of interest" description="Disordered" evidence="1">
    <location>
        <begin position="176"/>
        <end position="269"/>
    </location>
</feature>
<protein>
    <recommendedName>
        <fullName evidence="2">CID domain-containing protein</fullName>
    </recommendedName>
</protein>
<dbReference type="EMBL" id="WNWR01000743">
    <property type="protein sequence ID" value="KAE9969966.1"/>
    <property type="molecule type" value="Genomic_DNA"/>
</dbReference>
<dbReference type="InterPro" id="IPR035979">
    <property type="entry name" value="RBD_domain_sf"/>
</dbReference>
<accession>A0A8H3UIF4</accession>
<dbReference type="Proteomes" id="UP000490939">
    <property type="component" value="Unassembled WGS sequence"/>
</dbReference>
<dbReference type="InterPro" id="IPR012677">
    <property type="entry name" value="Nucleotide-bd_a/b_plait_sf"/>
</dbReference>
<comment type="caution">
    <text evidence="3">The sequence shown here is derived from an EMBL/GenBank/DDBJ whole genome shotgun (WGS) entry which is preliminary data.</text>
</comment>